<feature type="transmembrane region" description="Helical" evidence="2">
    <location>
        <begin position="48"/>
        <end position="70"/>
    </location>
</feature>
<keyword evidence="2" id="KW-0812">Transmembrane</keyword>
<evidence type="ECO:0000256" key="1">
    <source>
        <dbReference type="ARBA" id="ARBA00004141"/>
    </source>
</evidence>
<keyword evidence="4" id="KW-1185">Reference proteome</keyword>
<accession>A0AAF5DKK1</accession>
<feature type="transmembrane region" description="Helical" evidence="2">
    <location>
        <begin position="142"/>
        <end position="166"/>
    </location>
</feature>
<dbReference type="InterPro" id="IPR020846">
    <property type="entry name" value="MFS_dom"/>
</dbReference>
<evidence type="ECO:0000313" key="4">
    <source>
        <dbReference type="Proteomes" id="UP000035681"/>
    </source>
</evidence>
<name>A0AAF5DKK1_STRER</name>
<dbReference type="PROSITE" id="PS50850">
    <property type="entry name" value="MFS"/>
    <property type="match status" value="1"/>
</dbReference>
<dbReference type="InterPro" id="IPR050327">
    <property type="entry name" value="Proton-linked_MCT"/>
</dbReference>
<feature type="transmembrane region" description="Helical" evidence="2">
    <location>
        <begin position="485"/>
        <end position="506"/>
    </location>
</feature>
<keyword evidence="2" id="KW-0472">Membrane</keyword>
<feature type="domain" description="Major facilitator superfamily (MFS) profile" evidence="3">
    <location>
        <begin position="53"/>
        <end position="601"/>
    </location>
</feature>
<feature type="transmembrane region" description="Helical" evidence="2">
    <location>
        <begin position="512"/>
        <end position="533"/>
    </location>
</feature>
<dbReference type="Pfam" id="PF07690">
    <property type="entry name" value="MFS_1"/>
    <property type="match status" value="2"/>
</dbReference>
<dbReference type="InterPro" id="IPR036259">
    <property type="entry name" value="MFS_trans_sf"/>
</dbReference>
<dbReference type="PANTHER" id="PTHR11360:SF238">
    <property type="entry name" value="SD10469P"/>
    <property type="match status" value="1"/>
</dbReference>
<feature type="transmembrane region" description="Helical" evidence="2">
    <location>
        <begin position="459"/>
        <end position="478"/>
    </location>
</feature>
<organism evidence="4 5">
    <name type="scientific">Strongyloides stercoralis</name>
    <name type="common">Threadworm</name>
    <dbReference type="NCBI Taxonomy" id="6248"/>
    <lineage>
        <taxon>Eukaryota</taxon>
        <taxon>Metazoa</taxon>
        <taxon>Ecdysozoa</taxon>
        <taxon>Nematoda</taxon>
        <taxon>Chromadorea</taxon>
        <taxon>Rhabditida</taxon>
        <taxon>Tylenchina</taxon>
        <taxon>Panagrolaimomorpha</taxon>
        <taxon>Strongyloidoidea</taxon>
        <taxon>Strongyloididae</taxon>
        <taxon>Strongyloides</taxon>
    </lineage>
</organism>
<feature type="transmembrane region" description="Helical" evidence="2">
    <location>
        <begin position="545"/>
        <end position="565"/>
    </location>
</feature>
<dbReference type="PANTHER" id="PTHR11360">
    <property type="entry name" value="MONOCARBOXYLATE TRANSPORTER"/>
    <property type="match status" value="1"/>
</dbReference>
<evidence type="ECO:0000256" key="2">
    <source>
        <dbReference type="SAM" id="Phobius"/>
    </source>
</evidence>
<reference evidence="5" key="1">
    <citation type="submission" date="2024-02" db="UniProtKB">
        <authorList>
            <consortium name="WormBaseParasite"/>
        </authorList>
    </citation>
    <scope>IDENTIFICATION</scope>
</reference>
<evidence type="ECO:0000313" key="5">
    <source>
        <dbReference type="WBParaSite" id="TCONS_00014231.p1"/>
    </source>
</evidence>
<sequence length="625" mass="68814">MPLAMKNLRIVKTMKTDKGNTKKNLKDNQLLEEELENEGILKPPDGGYGWVVVLGAFFANVIVDGVGFTIGDLLIPKWLEEFQTSQSSVALVTSILQGTYLLIGPIASALANNLGCHIVVVIGAFLASAGFLLSALVPSLPILYITFGLISGSGFGFMFLTAIVIVSTYFDNNRALATGITVCGSGIGTMFFGYINPILLNLCNNNWRVYLGVASCFTFAVSICGFIYKPLKPTEAQVDKVAKIATEYLEIKDTDDSNTNFLPNKNESRYVTEGVEFERFSHKSRSFTNNFNSSRPFLSTIELHASMKRNQGSLSQHDITTSATRESVIELNKPLSKVDIFYPTSMENLRQRSSSFHGSTKKHSISKSASHLDDKPVIKLSSLALSQGDEYDESGYVSWKKNNSAIVKKILDPSLLKLFSFIIFALSGFFTFFCFFVPYIYLGRQALSKGVPESQKNNLLVYLGLVNTIARVLCGYIADKPSVDALQISNISIIIGGIATCFVPFLTEYWMFVMYTIPFALGVACFSALRSVICVELYGIEKLTNAFGILLLFMGFAAISGAPFAGFIADVTGSMDYSWYIMGSIMILSGVITIPIRKIVEWENKKNKNKNNDGESELETLKENS</sequence>
<feature type="transmembrane region" description="Helical" evidence="2">
    <location>
        <begin position="118"/>
        <end position="136"/>
    </location>
</feature>
<feature type="transmembrane region" description="Helical" evidence="2">
    <location>
        <begin position="577"/>
        <end position="596"/>
    </location>
</feature>
<feature type="transmembrane region" description="Helical" evidence="2">
    <location>
        <begin position="90"/>
        <end position="111"/>
    </location>
</feature>
<dbReference type="GO" id="GO:0008028">
    <property type="term" value="F:monocarboxylic acid transmembrane transporter activity"/>
    <property type="evidence" value="ECO:0007669"/>
    <property type="project" value="TreeGrafter"/>
</dbReference>
<comment type="subcellular location">
    <subcellularLocation>
        <location evidence="1">Membrane</location>
        <topology evidence="1">Multi-pass membrane protein</topology>
    </subcellularLocation>
</comment>
<dbReference type="CDD" id="cd17352">
    <property type="entry name" value="MFS_MCT_SLC16"/>
    <property type="match status" value="1"/>
</dbReference>
<keyword evidence="2" id="KW-1133">Transmembrane helix</keyword>
<dbReference type="Gene3D" id="1.20.1250.20">
    <property type="entry name" value="MFS general substrate transporter like domains"/>
    <property type="match status" value="2"/>
</dbReference>
<proteinExistence type="predicted"/>
<feature type="transmembrane region" description="Helical" evidence="2">
    <location>
        <begin position="175"/>
        <end position="195"/>
    </location>
</feature>
<dbReference type="WBParaSite" id="TCONS_00014231.p1">
    <property type="protein sequence ID" value="TCONS_00014231.p1"/>
    <property type="gene ID" value="XLOC_009444"/>
</dbReference>
<feature type="transmembrane region" description="Helical" evidence="2">
    <location>
        <begin position="418"/>
        <end position="439"/>
    </location>
</feature>
<dbReference type="GO" id="GO:0016020">
    <property type="term" value="C:membrane"/>
    <property type="evidence" value="ECO:0007669"/>
    <property type="project" value="UniProtKB-SubCell"/>
</dbReference>
<dbReference type="AlphaFoldDB" id="A0AAF5DKK1"/>
<evidence type="ECO:0000259" key="3">
    <source>
        <dbReference type="PROSITE" id="PS50850"/>
    </source>
</evidence>
<dbReference type="Proteomes" id="UP000035681">
    <property type="component" value="Unplaced"/>
</dbReference>
<dbReference type="InterPro" id="IPR011701">
    <property type="entry name" value="MFS"/>
</dbReference>
<protein>
    <submittedName>
        <fullName evidence="5">MFS domain-containing protein</fullName>
    </submittedName>
</protein>
<dbReference type="SUPFAM" id="SSF103473">
    <property type="entry name" value="MFS general substrate transporter"/>
    <property type="match status" value="1"/>
</dbReference>
<feature type="transmembrane region" description="Helical" evidence="2">
    <location>
        <begin position="207"/>
        <end position="228"/>
    </location>
</feature>